<dbReference type="InterPro" id="IPR058929">
    <property type="entry name" value="Ig_halo"/>
</dbReference>
<gene>
    <name evidence="2" type="ORF">SAMN04487945_2677</name>
</gene>
<accession>A0A1I0QKA2</accession>
<organism evidence="2 3">
    <name type="scientific">Halobacterium jilantaiense</name>
    <dbReference type="NCBI Taxonomy" id="355548"/>
    <lineage>
        <taxon>Archaea</taxon>
        <taxon>Methanobacteriati</taxon>
        <taxon>Methanobacteriota</taxon>
        <taxon>Stenosarchaea group</taxon>
        <taxon>Halobacteria</taxon>
        <taxon>Halobacteriales</taxon>
        <taxon>Halobacteriaceae</taxon>
        <taxon>Halobacterium</taxon>
    </lineage>
</organism>
<reference evidence="2 3" key="1">
    <citation type="submission" date="2016-10" db="EMBL/GenBank/DDBJ databases">
        <authorList>
            <person name="de Groot N.N."/>
        </authorList>
    </citation>
    <scope>NUCLEOTIDE SEQUENCE [LARGE SCALE GENOMIC DNA]</scope>
    <source>
        <strain evidence="2 3">CGMCC 1.5337</strain>
    </source>
</reference>
<feature type="domain" description="Ig-like" evidence="1">
    <location>
        <begin position="93"/>
        <end position="171"/>
    </location>
</feature>
<evidence type="ECO:0000259" key="1">
    <source>
        <dbReference type="Pfam" id="PF25942"/>
    </source>
</evidence>
<name>A0A1I0QKA2_9EURY</name>
<dbReference type="PROSITE" id="PS51318">
    <property type="entry name" value="TAT"/>
    <property type="match status" value="1"/>
</dbReference>
<dbReference type="OrthoDB" id="270824at2157"/>
<sequence>MPETRRRALLAAVSGTLVAVAAGCLSPADSSPPADLSVRAIDADEYRGVPTALDTVPDGADATPFTGFGIGEERTDEGDDPPHCVWVWNATDRERELTVGFETDANTVFERSLTFAPDACAGFVLFTPAAYTVAVEGGDWRETTTVEASWFDCNASATDVVVAEGGRLDVGSVMQSMYCG</sequence>
<dbReference type="Proteomes" id="UP000198518">
    <property type="component" value="Unassembled WGS sequence"/>
</dbReference>
<dbReference type="AlphaFoldDB" id="A0A1I0QKA2"/>
<proteinExistence type="predicted"/>
<dbReference type="RefSeq" id="WP_089669970.1">
    <property type="nucleotide sequence ID" value="NZ_FOJA01000001.1"/>
</dbReference>
<keyword evidence="3" id="KW-1185">Reference proteome</keyword>
<dbReference type="InterPro" id="IPR006311">
    <property type="entry name" value="TAT_signal"/>
</dbReference>
<dbReference type="STRING" id="355548.SAMN04487945_2677"/>
<protein>
    <recommendedName>
        <fullName evidence="1">Ig-like domain-containing protein</fullName>
    </recommendedName>
</protein>
<dbReference type="Pfam" id="PF25942">
    <property type="entry name" value="Ig_halo"/>
    <property type="match status" value="1"/>
</dbReference>
<dbReference type="PROSITE" id="PS51257">
    <property type="entry name" value="PROKAR_LIPOPROTEIN"/>
    <property type="match status" value="1"/>
</dbReference>
<evidence type="ECO:0000313" key="3">
    <source>
        <dbReference type="Proteomes" id="UP000198518"/>
    </source>
</evidence>
<dbReference type="EMBL" id="FOJA01000001">
    <property type="protein sequence ID" value="SEW27415.1"/>
    <property type="molecule type" value="Genomic_DNA"/>
</dbReference>
<evidence type="ECO:0000313" key="2">
    <source>
        <dbReference type="EMBL" id="SEW27415.1"/>
    </source>
</evidence>